<sequence length="75" mass="7755">MDLDDDSGAAGPASLTELPSVYWLDQTAHEAGDCLCGPCSRAALAPPTEKLRSFMLGFAVLTLAVAMTAVVLTLS</sequence>
<feature type="transmembrane region" description="Helical" evidence="1">
    <location>
        <begin position="54"/>
        <end position="74"/>
    </location>
</feature>
<proteinExistence type="predicted"/>
<evidence type="ECO:0000313" key="2">
    <source>
        <dbReference type="EMBL" id="GHI40398.1"/>
    </source>
</evidence>
<dbReference type="Proteomes" id="UP001050808">
    <property type="component" value="Unassembled WGS sequence"/>
</dbReference>
<evidence type="ECO:0000256" key="1">
    <source>
        <dbReference type="SAM" id="Phobius"/>
    </source>
</evidence>
<evidence type="ECO:0000313" key="3">
    <source>
        <dbReference type="Proteomes" id="UP001050808"/>
    </source>
</evidence>
<gene>
    <name evidence="2" type="ORF">Sviol_48060</name>
</gene>
<accession>A0ABQ3QT09</accession>
<reference evidence="2" key="1">
    <citation type="submission" date="2024-05" db="EMBL/GenBank/DDBJ databases">
        <title>Whole genome shotgun sequence of Streptomyces violascens NBRC 12920.</title>
        <authorList>
            <person name="Komaki H."/>
            <person name="Tamura T."/>
        </authorList>
    </citation>
    <scope>NUCLEOTIDE SEQUENCE</scope>
    <source>
        <strain evidence="2">NBRC 12920</strain>
    </source>
</reference>
<keyword evidence="1" id="KW-0812">Transmembrane</keyword>
<comment type="caution">
    <text evidence="2">The sequence shown here is derived from an EMBL/GenBank/DDBJ whole genome shotgun (WGS) entry which is preliminary data.</text>
</comment>
<dbReference type="RefSeq" id="WP_226599169.1">
    <property type="nucleotide sequence ID" value="NZ_BNDY01000017.1"/>
</dbReference>
<keyword evidence="1" id="KW-0472">Membrane</keyword>
<keyword evidence="3" id="KW-1185">Reference proteome</keyword>
<name>A0ABQ3QT09_9ACTN</name>
<keyword evidence="1" id="KW-1133">Transmembrane helix</keyword>
<dbReference type="EMBL" id="BNDY01000017">
    <property type="protein sequence ID" value="GHI40398.1"/>
    <property type="molecule type" value="Genomic_DNA"/>
</dbReference>
<protein>
    <recommendedName>
        <fullName evidence="4">Integral membrane protein</fullName>
    </recommendedName>
</protein>
<evidence type="ECO:0008006" key="4">
    <source>
        <dbReference type="Google" id="ProtNLM"/>
    </source>
</evidence>
<organism evidence="2 3">
    <name type="scientific">Streptomyces violascens</name>
    <dbReference type="NCBI Taxonomy" id="67381"/>
    <lineage>
        <taxon>Bacteria</taxon>
        <taxon>Bacillati</taxon>
        <taxon>Actinomycetota</taxon>
        <taxon>Actinomycetes</taxon>
        <taxon>Kitasatosporales</taxon>
        <taxon>Streptomycetaceae</taxon>
        <taxon>Streptomyces</taxon>
    </lineage>
</organism>